<name>A0A016UHQ2_9BILA</name>
<evidence type="ECO:0000313" key="2">
    <source>
        <dbReference type="Proteomes" id="UP000024635"/>
    </source>
</evidence>
<evidence type="ECO:0000313" key="1">
    <source>
        <dbReference type="EMBL" id="EYC14123.1"/>
    </source>
</evidence>
<gene>
    <name evidence="1" type="primary">Acey_s0041.g355</name>
    <name evidence="1" type="ORF">Y032_0041g355</name>
</gene>
<reference evidence="2" key="1">
    <citation type="journal article" date="2015" name="Nat. Genet.">
        <title>The genome and transcriptome of the zoonotic hookworm Ancylostoma ceylanicum identify infection-specific gene families.</title>
        <authorList>
            <person name="Schwarz E.M."/>
            <person name="Hu Y."/>
            <person name="Antoshechkin I."/>
            <person name="Miller M.M."/>
            <person name="Sternberg P.W."/>
            <person name="Aroian R.V."/>
        </authorList>
    </citation>
    <scope>NUCLEOTIDE SEQUENCE</scope>
    <source>
        <strain evidence="2">HY135</strain>
    </source>
</reference>
<dbReference type="AlphaFoldDB" id="A0A016UHQ2"/>
<protein>
    <submittedName>
        <fullName evidence="1">Uncharacterized protein</fullName>
    </submittedName>
</protein>
<proteinExistence type="predicted"/>
<sequence length="72" mass="8075">MFPEPNTEWTSGFPGHAIWMFPEPNTEWTSGFPYVLITTSLPADKMHNIRDHAIPELPNGHVTQLGVANSRS</sequence>
<comment type="caution">
    <text evidence="1">The sequence shown here is derived from an EMBL/GenBank/DDBJ whole genome shotgun (WGS) entry which is preliminary data.</text>
</comment>
<dbReference type="Proteomes" id="UP000024635">
    <property type="component" value="Unassembled WGS sequence"/>
</dbReference>
<organism evidence="1 2">
    <name type="scientific">Ancylostoma ceylanicum</name>
    <dbReference type="NCBI Taxonomy" id="53326"/>
    <lineage>
        <taxon>Eukaryota</taxon>
        <taxon>Metazoa</taxon>
        <taxon>Ecdysozoa</taxon>
        <taxon>Nematoda</taxon>
        <taxon>Chromadorea</taxon>
        <taxon>Rhabditida</taxon>
        <taxon>Rhabditina</taxon>
        <taxon>Rhabditomorpha</taxon>
        <taxon>Strongyloidea</taxon>
        <taxon>Ancylostomatidae</taxon>
        <taxon>Ancylostomatinae</taxon>
        <taxon>Ancylostoma</taxon>
    </lineage>
</organism>
<accession>A0A016UHQ2</accession>
<dbReference type="EMBL" id="JARK01001377">
    <property type="protein sequence ID" value="EYC14123.1"/>
    <property type="molecule type" value="Genomic_DNA"/>
</dbReference>
<keyword evidence="2" id="KW-1185">Reference proteome</keyword>